<dbReference type="InParanoid" id="A0A0C3FJ81"/>
<name>A0A0C3FJ81_PILCF</name>
<dbReference type="Pfam" id="PF01753">
    <property type="entry name" value="zf-MYND"/>
    <property type="match status" value="1"/>
</dbReference>
<dbReference type="OrthoDB" id="341421at2759"/>
<dbReference type="EMBL" id="KN832987">
    <property type="protein sequence ID" value="KIM84485.1"/>
    <property type="molecule type" value="Genomic_DNA"/>
</dbReference>
<dbReference type="AlphaFoldDB" id="A0A0C3FJ81"/>
<accession>A0A0C3FJ81</accession>
<dbReference type="PROSITE" id="PS50865">
    <property type="entry name" value="ZF_MYND_2"/>
    <property type="match status" value="1"/>
</dbReference>
<evidence type="ECO:0000313" key="7">
    <source>
        <dbReference type="Proteomes" id="UP000054166"/>
    </source>
</evidence>
<evidence type="ECO:0000256" key="2">
    <source>
        <dbReference type="ARBA" id="ARBA00022771"/>
    </source>
</evidence>
<dbReference type="HOGENOM" id="CLU_102641_0_0_1"/>
<reference evidence="6 7" key="1">
    <citation type="submission" date="2014-04" db="EMBL/GenBank/DDBJ databases">
        <authorList>
            <consortium name="DOE Joint Genome Institute"/>
            <person name="Kuo A."/>
            <person name="Tarkka M."/>
            <person name="Buscot F."/>
            <person name="Kohler A."/>
            <person name="Nagy L.G."/>
            <person name="Floudas D."/>
            <person name="Copeland A."/>
            <person name="Barry K.W."/>
            <person name="Cichocki N."/>
            <person name="Veneault-Fourrey C."/>
            <person name="LaButti K."/>
            <person name="Lindquist E.A."/>
            <person name="Lipzen A."/>
            <person name="Lundell T."/>
            <person name="Morin E."/>
            <person name="Murat C."/>
            <person name="Sun H."/>
            <person name="Tunlid A."/>
            <person name="Henrissat B."/>
            <person name="Grigoriev I.V."/>
            <person name="Hibbett D.S."/>
            <person name="Martin F."/>
            <person name="Nordberg H.P."/>
            <person name="Cantor M.N."/>
            <person name="Hua S.X."/>
        </authorList>
    </citation>
    <scope>NUCLEOTIDE SEQUENCE [LARGE SCALE GENOMIC DNA]</scope>
    <source>
        <strain evidence="6 7">F 1598</strain>
    </source>
</reference>
<reference evidence="7" key="2">
    <citation type="submission" date="2015-01" db="EMBL/GenBank/DDBJ databases">
        <title>Evolutionary Origins and Diversification of the Mycorrhizal Mutualists.</title>
        <authorList>
            <consortium name="DOE Joint Genome Institute"/>
            <consortium name="Mycorrhizal Genomics Consortium"/>
            <person name="Kohler A."/>
            <person name="Kuo A."/>
            <person name="Nagy L.G."/>
            <person name="Floudas D."/>
            <person name="Copeland A."/>
            <person name="Barry K.W."/>
            <person name="Cichocki N."/>
            <person name="Veneault-Fourrey C."/>
            <person name="LaButti K."/>
            <person name="Lindquist E.A."/>
            <person name="Lipzen A."/>
            <person name="Lundell T."/>
            <person name="Morin E."/>
            <person name="Murat C."/>
            <person name="Riley R."/>
            <person name="Ohm R."/>
            <person name="Sun H."/>
            <person name="Tunlid A."/>
            <person name="Henrissat B."/>
            <person name="Grigoriev I.V."/>
            <person name="Hibbett D.S."/>
            <person name="Martin F."/>
        </authorList>
    </citation>
    <scope>NUCLEOTIDE SEQUENCE [LARGE SCALE GENOMIC DNA]</scope>
    <source>
        <strain evidence="7">F 1598</strain>
    </source>
</reference>
<evidence type="ECO:0000256" key="4">
    <source>
        <dbReference type="PROSITE-ProRule" id="PRU00134"/>
    </source>
</evidence>
<dbReference type="SUPFAM" id="SSF144232">
    <property type="entry name" value="HIT/MYND zinc finger-like"/>
    <property type="match status" value="1"/>
</dbReference>
<dbReference type="GO" id="GO:0008270">
    <property type="term" value="F:zinc ion binding"/>
    <property type="evidence" value="ECO:0007669"/>
    <property type="project" value="UniProtKB-KW"/>
</dbReference>
<evidence type="ECO:0000256" key="3">
    <source>
        <dbReference type="ARBA" id="ARBA00022833"/>
    </source>
</evidence>
<dbReference type="Proteomes" id="UP000054166">
    <property type="component" value="Unassembled WGS sequence"/>
</dbReference>
<dbReference type="STRING" id="765440.A0A0C3FJ81"/>
<keyword evidence="7" id="KW-1185">Reference proteome</keyword>
<proteinExistence type="predicted"/>
<sequence>MAAKSDWKMREGVLNVIGAMCGDFFNCVPKYHARGRTGIDEWDTLFPTLQNSGYRKNIIPCMFFPKRDGCLDRDCPFLHNREAVLAERNRIVEKRLETFRYKQRPTYRQSIFREILLLRRIAGSNDALRDEIEKSGKLREDLKQDKAYCTNLQCMKPWKKGMKNNPLKSCTRCKWTLYCSAECQKADWPRHKKDPCAPIDEMVEIDDIWNPRGLRKGTTFVKSHRDLGTGGFHMDA</sequence>
<keyword evidence="3" id="KW-0862">Zinc</keyword>
<dbReference type="InterPro" id="IPR002893">
    <property type="entry name" value="Znf_MYND"/>
</dbReference>
<evidence type="ECO:0000256" key="1">
    <source>
        <dbReference type="ARBA" id="ARBA00022723"/>
    </source>
</evidence>
<keyword evidence="1" id="KW-0479">Metal-binding</keyword>
<evidence type="ECO:0000259" key="5">
    <source>
        <dbReference type="PROSITE" id="PS50865"/>
    </source>
</evidence>
<feature type="domain" description="MYND-type" evidence="5">
    <location>
        <begin position="151"/>
        <end position="196"/>
    </location>
</feature>
<organism evidence="6 7">
    <name type="scientific">Piloderma croceum (strain F 1598)</name>
    <dbReference type="NCBI Taxonomy" id="765440"/>
    <lineage>
        <taxon>Eukaryota</taxon>
        <taxon>Fungi</taxon>
        <taxon>Dikarya</taxon>
        <taxon>Basidiomycota</taxon>
        <taxon>Agaricomycotina</taxon>
        <taxon>Agaricomycetes</taxon>
        <taxon>Agaricomycetidae</taxon>
        <taxon>Atheliales</taxon>
        <taxon>Atheliaceae</taxon>
        <taxon>Piloderma</taxon>
    </lineage>
</organism>
<evidence type="ECO:0000313" key="6">
    <source>
        <dbReference type="EMBL" id="KIM84485.1"/>
    </source>
</evidence>
<protein>
    <recommendedName>
        <fullName evidence="5">MYND-type domain-containing protein</fullName>
    </recommendedName>
</protein>
<keyword evidence="2 4" id="KW-0863">Zinc-finger</keyword>
<gene>
    <name evidence="6" type="ORF">PILCRDRAFT_818056</name>
</gene>
<dbReference type="Gene3D" id="6.10.140.2220">
    <property type="match status" value="1"/>
</dbReference>